<comment type="caution">
    <text evidence="2">The sequence shown here is derived from an EMBL/GenBank/DDBJ whole genome shotgun (WGS) entry which is preliminary data.</text>
</comment>
<dbReference type="Proteomes" id="UP000239089">
    <property type="component" value="Unassembled WGS sequence"/>
</dbReference>
<sequence>MTDKRPHEFIADADFARRRAEAREKLDALDPAKQGRGFDDPLRRDWFKTVYALAEGDAAKVPWGNLSAHPLLAQWLEAPPHLEGLRALDIGSGLGDNAAALAGQGADVTAFDLVPAAVDWAKQRFPTLDFRAADLFAAPPDWARAFDFVNEIYTLQALPAEILPRARQAIAGFVKPGGLLLVISRARDEDQTLDGPPWPLCRADLMAFEDCGLRLERLDDIPPGVLASRHWLALFRKL</sequence>
<dbReference type="GO" id="GO:0010420">
    <property type="term" value="F:polyprenyldihydroxybenzoate methyltransferase activity"/>
    <property type="evidence" value="ECO:0007669"/>
    <property type="project" value="TreeGrafter"/>
</dbReference>
<gene>
    <name evidence="2" type="ORF">CCR94_13430</name>
</gene>
<organism evidence="2 3">
    <name type="scientific">Rhodoblastus sphagnicola</name>
    <dbReference type="NCBI Taxonomy" id="333368"/>
    <lineage>
        <taxon>Bacteria</taxon>
        <taxon>Pseudomonadati</taxon>
        <taxon>Pseudomonadota</taxon>
        <taxon>Alphaproteobacteria</taxon>
        <taxon>Hyphomicrobiales</taxon>
        <taxon>Rhodoblastaceae</taxon>
        <taxon>Rhodoblastus</taxon>
    </lineage>
</organism>
<dbReference type="SUPFAM" id="SSF53335">
    <property type="entry name" value="S-adenosyl-L-methionine-dependent methyltransferases"/>
    <property type="match status" value="1"/>
</dbReference>
<dbReference type="PANTHER" id="PTHR43464">
    <property type="entry name" value="METHYLTRANSFERASE"/>
    <property type="match status" value="1"/>
</dbReference>
<dbReference type="CDD" id="cd02440">
    <property type="entry name" value="AdoMet_MTases"/>
    <property type="match status" value="1"/>
</dbReference>
<dbReference type="Gene3D" id="3.40.50.150">
    <property type="entry name" value="Vaccinia Virus protein VP39"/>
    <property type="match status" value="1"/>
</dbReference>
<name>A0A2S6N645_9HYPH</name>
<keyword evidence="2" id="KW-0489">Methyltransferase</keyword>
<protein>
    <submittedName>
        <fullName evidence="2">SAM-dependent methyltransferase</fullName>
    </submittedName>
</protein>
<dbReference type="EMBL" id="NHSJ01000083">
    <property type="protein sequence ID" value="PPQ30095.1"/>
    <property type="molecule type" value="Genomic_DNA"/>
</dbReference>
<dbReference type="RefSeq" id="WP_104508373.1">
    <property type="nucleotide sequence ID" value="NZ_JACIGC010000001.1"/>
</dbReference>
<evidence type="ECO:0000313" key="2">
    <source>
        <dbReference type="EMBL" id="PPQ30095.1"/>
    </source>
</evidence>
<dbReference type="GO" id="GO:0032259">
    <property type="term" value="P:methylation"/>
    <property type="evidence" value="ECO:0007669"/>
    <property type="project" value="UniProtKB-KW"/>
</dbReference>
<dbReference type="OrthoDB" id="189743at2"/>
<proteinExistence type="predicted"/>
<dbReference type="InterPro" id="IPR029063">
    <property type="entry name" value="SAM-dependent_MTases_sf"/>
</dbReference>
<evidence type="ECO:0000259" key="1">
    <source>
        <dbReference type="Pfam" id="PF13649"/>
    </source>
</evidence>
<accession>A0A2S6N645</accession>
<evidence type="ECO:0000313" key="3">
    <source>
        <dbReference type="Proteomes" id="UP000239089"/>
    </source>
</evidence>
<dbReference type="AlphaFoldDB" id="A0A2S6N645"/>
<feature type="domain" description="Methyltransferase" evidence="1">
    <location>
        <begin position="88"/>
        <end position="178"/>
    </location>
</feature>
<keyword evidence="3" id="KW-1185">Reference proteome</keyword>
<dbReference type="PANTHER" id="PTHR43464:SF23">
    <property type="entry name" value="JUVENILE HORMONE ACID O-METHYLTRANSFERASE"/>
    <property type="match status" value="1"/>
</dbReference>
<dbReference type="Pfam" id="PF13649">
    <property type="entry name" value="Methyltransf_25"/>
    <property type="match status" value="1"/>
</dbReference>
<reference evidence="2 3" key="1">
    <citation type="journal article" date="2018" name="Arch. Microbiol.">
        <title>New insights into the metabolic potential of the phototrophic purple bacterium Rhodopila globiformis DSM 161(T) from its draft genome sequence and evidence for a vanadium-dependent nitrogenase.</title>
        <authorList>
            <person name="Imhoff J.F."/>
            <person name="Rahn T."/>
            <person name="Kunzel S."/>
            <person name="Neulinger S.C."/>
        </authorList>
    </citation>
    <scope>NUCLEOTIDE SEQUENCE [LARGE SCALE GENOMIC DNA]</scope>
    <source>
        <strain evidence="2 3">DSM 16996</strain>
    </source>
</reference>
<dbReference type="InterPro" id="IPR041698">
    <property type="entry name" value="Methyltransf_25"/>
</dbReference>
<keyword evidence="2" id="KW-0808">Transferase</keyword>